<evidence type="ECO:0000256" key="1">
    <source>
        <dbReference type="ARBA" id="ARBA00004141"/>
    </source>
</evidence>
<dbReference type="GO" id="GO:0016020">
    <property type="term" value="C:membrane"/>
    <property type="evidence" value="ECO:0007669"/>
    <property type="project" value="UniProtKB-SubCell"/>
</dbReference>
<comment type="subcellular location">
    <subcellularLocation>
        <location evidence="1">Membrane</location>
        <topology evidence="1">Multi-pass membrane protein</topology>
    </subcellularLocation>
</comment>
<reference evidence="6 8" key="1">
    <citation type="journal article" date="2016" name="Plant Dis.">
        <title>Improved production of propionic acid using genome shuffling.</title>
        <authorList>
            <person name="Luna-Flores C.H."/>
            <person name="Palfreyman R.W."/>
            <person name="Kromer J.O."/>
            <person name="Nielsen L.K."/>
            <person name="Marcellin E."/>
        </authorList>
    </citation>
    <scope>NUCLEOTIDE SEQUENCE [LARGE SCALE GENOMIC DNA]</scope>
    <source>
        <strain evidence="6 8">F3E8</strain>
    </source>
</reference>
<gene>
    <name evidence="6" type="ORF">A8L58_02260</name>
    <name evidence="5" type="ORF">AXH35_00790</name>
</gene>
<evidence type="ECO:0000313" key="8">
    <source>
        <dbReference type="Proteomes" id="UP000178666"/>
    </source>
</evidence>
<dbReference type="Proteomes" id="UP000178666">
    <property type="component" value="Chromosome"/>
</dbReference>
<dbReference type="EMBL" id="CP015970">
    <property type="protein sequence ID" value="AOZ45731.1"/>
    <property type="molecule type" value="Genomic_DNA"/>
</dbReference>
<keyword evidence="3" id="KW-1133">Transmembrane helix</keyword>
<evidence type="ECO:0000256" key="4">
    <source>
        <dbReference type="ARBA" id="ARBA00023136"/>
    </source>
</evidence>
<evidence type="ECO:0000256" key="2">
    <source>
        <dbReference type="ARBA" id="ARBA00022692"/>
    </source>
</evidence>
<keyword evidence="4" id="KW-0472">Membrane</keyword>
<dbReference type="EMBL" id="CP014352">
    <property type="protein sequence ID" value="AMS04239.1"/>
    <property type="molecule type" value="Genomic_DNA"/>
</dbReference>
<dbReference type="OrthoDB" id="329282at2"/>
<name>A0A142KDQ1_9ACTN</name>
<dbReference type="Pfam" id="PF07681">
    <property type="entry name" value="DoxX"/>
    <property type="match status" value="1"/>
</dbReference>
<dbReference type="Proteomes" id="UP000075221">
    <property type="component" value="Chromosome"/>
</dbReference>
<evidence type="ECO:0000313" key="6">
    <source>
        <dbReference type="EMBL" id="AOZ45731.1"/>
    </source>
</evidence>
<reference evidence="5 7" key="2">
    <citation type="submission" date="2016-02" db="EMBL/GenBank/DDBJ databases">
        <title>Complete Genome Sequence of Propionibacterium acidipropionici ATCC 55737.</title>
        <authorList>
            <person name="Luna Flores C.H."/>
            <person name="Nielsen L.K."/>
            <person name="Marcellin E."/>
        </authorList>
    </citation>
    <scope>NUCLEOTIDE SEQUENCE [LARGE SCALE GENOMIC DNA]</scope>
    <source>
        <strain evidence="5 7">ATCC 55737</strain>
    </source>
</reference>
<keyword evidence="2" id="KW-0812">Transmembrane</keyword>
<evidence type="ECO:0000313" key="7">
    <source>
        <dbReference type="Proteomes" id="UP000075221"/>
    </source>
</evidence>
<evidence type="ECO:0000256" key="3">
    <source>
        <dbReference type="ARBA" id="ARBA00022989"/>
    </source>
</evidence>
<dbReference type="AlphaFoldDB" id="A0A142KDQ1"/>
<evidence type="ECO:0000313" key="5">
    <source>
        <dbReference type="EMBL" id="AMS04239.1"/>
    </source>
</evidence>
<dbReference type="GeneID" id="88086146"/>
<organism evidence="5 7">
    <name type="scientific">Acidipropionibacterium acidipropionici</name>
    <dbReference type="NCBI Taxonomy" id="1748"/>
    <lineage>
        <taxon>Bacteria</taxon>
        <taxon>Bacillati</taxon>
        <taxon>Actinomycetota</taxon>
        <taxon>Actinomycetes</taxon>
        <taxon>Propionibacteriales</taxon>
        <taxon>Propionibacteriaceae</taxon>
        <taxon>Acidipropionibacterium</taxon>
    </lineage>
</organism>
<protein>
    <submittedName>
        <fullName evidence="5">DoxX protein</fullName>
    </submittedName>
</protein>
<dbReference type="KEGG" id="aaci:ASQ49_14145"/>
<dbReference type="OMA" id="HAFWEKE"/>
<dbReference type="InterPro" id="IPR032808">
    <property type="entry name" value="DoxX"/>
</dbReference>
<proteinExistence type="predicted"/>
<sequence length="137" mass="14053">MSLMKFVARSALSAMFISGGIGEFKNAEHMAPALDAAKEKLPGSVRSAADAADSALLVKIDGAVMTVAGAALALGIKPRCAAAVLAAQLVPVTFVGHRFWEAEDEARQGQQIHFLKNVSLAGGLLLTALGGPGKKKA</sequence>
<dbReference type="RefSeq" id="WP_015070138.1">
    <property type="nucleotide sequence ID" value="NZ_CP013126.1"/>
</dbReference>
<accession>A0A142KDQ1</accession>
<keyword evidence="8" id="KW-1185">Reference proteome</keyword>